<evidence type="ECO:0000256" key="1">
    <source>
        <dbReference type="ARBA" id="ARBA00022737"/>
    </source>
</evidence>
<feature type="domain" description="Hint" evidence="3">
    <location>
        <begin position="436"/>
        <end position="541"/>
    </location>
</feature>
<dbReference type="InterPro" id="IPR030934">
    <property type="entry name" value="Intein_C"/>
</dbReference>
<evidence type="ECO:0000313" key="5">
    <source>
        <dbReference type="Proteomes" id="UP000763557"/>
    </source>
</evidence>
<dbReference type="InterPro" id="IPR003587">
    <property type="entry name" value="Hint_dom_N"/>
</dbReference>
<dbReference type="InterPro" id="IPR056823">
    <property type="entry name" value="TEN-like_YD-shell"/>
</dbReference>
<feature type="compositionally biased region" description="Basic and acidic residues" evidence="2">
    <location>
        <begin position="269"/>
        <end position="288"/>
    </location>
</feature>
<dbReference type="PANTHER" id="PTHR32305">
    <property type="match status" value="1"/>
</dbReference>
<proteinExistence type="predicted"/>
<evidence type="ECO:0000313" key="4">
    <source>
        <dbReference type="EMBL" id="NRN71470.1"/>
    </source>
</evidence>
<accession>A0ABX2FJ79</accession>
<feature type="region of interest" description="Disordered" evidence="2">
    <location>
        <begin position="269"/>
        <end position="300"/>
    </location>
</feature>
<organism evidence="4 5">
    <name type="scientific">Kibdelosporangium persicum</name>
    <dbReference type="NCBI Taxonomy" id="2698649"/>
    <lineage>
        <taxon>Bacteria</taxon>
        <taxon>Bacillati</taxon>
        <taxon>Actinomycetota</taxon>
        <taxon>Actinomycetes</taxon>
        <taxon>Pseudonocardiales</taxon>
        <taxon>Pseudonocardiaceae</taxon>
        <taxon>Kibdelosporangium</taxon>
    </lineage>
</organism>
<dbReference type="CDD" id="cd00081">
    <property type="entry name" value="Hint"/>
    <property type="match status" value="1"/>
</dbReference>
<dbReference type="SMART" id="SM00306">
    <property type="entry name" value="HintN"/>
    <property type="match status" value="1"/>
</dbReference>
<sequence>PPSGPGAVRPHSLASVTRVGPNGTSKDEYTYDESGNMRTRKIGGNTQTLEWNAEGRVSKVTEADGKVSEYLYDSSGSRLIKREPNATTLYLPGHEVILHKSTDTAVAKRYYSHAGGGIAMRNSANGQLTWIVGDHNGTDELAVIASNLGIVRQYSDPFGNARGRTSQHWPDDKGLAGGIRDTTGLTSMGAREYDPRTGRFASVDPIMNNADAQQINGYAYANNSPVTFNDATGLLTNCGADGAACGWVDPCGVYTSRAECETERAQEQIKRERDTYRADQQHKKDNNQKAKKRAGQKMGLSEAELRRLEEEAASKRGFWDVIKEELPDVIGDLTGFNDARDCFTKFDLLACAGIIPWGKVAKLLSSAKKVFKAVQKALDWEERVRAARRTMGRFAELTSEYVKEGFDEVNRLRKKDVDDAAAARAAAKDKPTTCQRHSFPPGTRVLLVDGSSKPIEEVELGEVVLATDPETGRTEAREVVATWVHGDEPTRTELTIDTDGSAGSATATLEATDWHPIWVADLNAWVPIANIKAGSWLRTSTGTWIQVTAVRHYTNNTPAHDLTIDGIHSYHVRAGATSVLVHNCSAPVPEDGVSEELAAVADAAEMQEADFASEYRSPSGNVYRAHNKEFVAIPEGLKDILRENDHPAFVCSEMKCLARAYNAEGPAALNGGTMTTAFVGDSDHGDHGTLARPCRGCRRVLNSLMIRIVE</sequence>
<feature type="region of interest" description="Disordered" evidence="2">
    <location>
        <begin position="1"/>
        <end position="41"/>
    </location>
</feature>
<evidence type="ECO:0000256" key="2">
    <source>
        <dbReference type="SAM" id="MobiDB-lite"/>
    </source>
</evidence>
<dbReference type="EMBL" id="JAAATY010000081">
    <property type="protein sequence ID" value="NRN71470.1"/>
    <property type="molecule type" value="Genomic_DNA"/>
</dbReference>
<keyword evidence="1" id="KW-0677">Repeat</keyword>
<keyword evidence="5" id="KW-1185">Reference proteome</keyword>
<dbReference type="InterPro" id="IPR050708">
    <property type="entry name" value="T6SS_VgrG/RHS"/>
</dbReference>
<dbReference type="NCBIfam" id="TIGR03696">
    <property type="entry name" value="Rhs_assc_core"/>
    <property type="match status" value="1"/>
</dbReference>
<dbReference type="RefSeq" id="WP_281368822.1">
    <property type="nucleotide sequence ID" value="NZ_JAAATY010000081.1"/>
</dbReference>
<dbReference type="InterPro" id="IPR022385">
    <property type="entry name" value="Rhs_assc_core"/>
</dbReference>
<gene>
    <name evidence="4" type="ORF">GC106_87500</name>
</gene>
<comment type="caution">
    <text evidence="4">The sequence shown here is derived from an EMBL/GenBank/DDBJ whole genome shotgun (WGS) entry which is preliminary data.</text>
</comment>
<reference evidence="4 5" key="1">
    <citation type="submission" date="2020-01" db="EMBL/GenBank/DDBJ databases">
        <title>Kibdelosporangium persica a novel Actinomycetes from a hot desert in Iran.</title>
        <authorList>
            <person name="Safaei N."/>
            <person name="Zaburannyi N."/>
            <person name="Mueller R."/>
            <person name="Wink J."/>
        </authorList>
    </citation>
    <scope>NUCLEOTIDE SEQUENCE [LARGE SCALE GENOMIC DNA]</scope>
    <source>
        <strain evidence="4 5">4NS15</strain>
    </source>
</reference>
<feature type="non-terminal residue" evidence="4">
    <location>
        <position position="1"/>
    </location>
</feature>
<dbReference type="Gene3D" id="2.170.16.10">
    <property type="entry name" value="Hedgehog/Intein (Hint) domain"/>
    <property type="match status" value="1"/>
</dbReference>
<dbReference type="Proteomes" id="UP000763557">
    <property type="component" value="Unassembled WGS sequence"/>
</dbReference>
<dbReference type="Pfam" id="PF07591">
    <property type="entry name" value="PT-HINT"/>
    <property type="match status" value="1"/>
</dbReference>
<dbReference type="InterPro" id="IPR036844">
    <property type="entry name" value="Hint_dom_sf"/>
</dbReference>
<evidence type="ECO:0000259" key="3">
    <source>
        <dbReference type="SMART" id="SM00306"/>
    </source>
</evidence>
<dbReference type="Pfam" id="PF25023">
    <property type="entry name" value="TEN_YD-shell"/>
    <property type="match status" value="1"/>
</dbReference>
<dbReference type="Gene3D" id="2.180.10.10">
    <property type="entry name" value="RHS repeat-associated core"/>
    <property type="match status" value="1"/>
</dbReference>
<protein>
    <recommendedName>
        <fullName evidence="3">Hint domain-containing protein</fullName>
    </recommendedName>
</protein>
<dbReference type="PROSITE" id="PS50818">
    <property type="entry name" value="INTEIN_C_TER"/>
    <property type="match status" value="1"/>
</dbReference>
<dbReference type="SUPFAM" id="SSF51294">
    <property type="entry name" value="Hedgehog/intein (Hint) domain"/>
    <property type="match status" value="1"/>
</dbReference>
<name>A0ABX2FJ79_9PSEU</name>
<dbReference type="PANTHER" id="PTHR32305:SF17">
    <property type="entry name" value="TRNA NUCLEASE WAPA"/>
    <property type="match status" value="1"/>
</dbReference>